<comment type="caution">
    <text evidence="1">The sequence shown here is derived from an EMBL/GenBank/DDBJ whole genome shotgun (WGS) entry which is preliminary data.</text>
</comment>
<proteinExistence type="predicted"/>
<dbReference type="AlphaFoldDB" id="A0A327XNF4"/>
<evidence type="ECO:0000313" key="2">
    <source>
        <dbReference type="Proteomes" id="UP000249165"/>
    </source>
</evidence>
<protein>
    <submittedName>
        <fullName evidence="1">Uncharacterized protein</fullName>
    </submittedName>
</protein>
<name>A0A327XNF4_9RHOB</name>
<accession>A0A327XNF4</accession>
<dbReference type="Proteomes" id="UP000249165">
    <property type="component" value="Unassembled WGS sequence"/>
</dbReference>
<reference evidence="1 2" key="1">
    <citation type="submission" date="2018-06" db="EMBL/GenBank/DDBJ databases">
        <title>Genomic Encyclopedia of Archaeal and Bacterial Type Strains, Phase II (KMG-II): from individual species to whole genera.</title>
        <authorList>
            <person name="Goeker M."/>
        </authorList>
    </citation>
    <scope>NUCLEOTIDE SEQUENCE [LARGE SCALE GENOMIC DNA]</scope>
    <source>
        <strain evidence="1 2">DSM 22011</strain>
    </source>
</reference>
<dbReference type="EMBL" id="QLMG01000067">
    <property type="protein sequence ID" value="RAK09466.1"/>
    <property type="molecule type" value="Genomic_DNA"/>
</dbReference>
<organism evidence="1 2">
    <name type="scientific">Salipiger aestuarii</name>
    <dbReference type="NCBI Taxonomy" id="568098"/>
    <lineage>
        <taxon>Bacteria</taxon>
        <taxon>Pseudomonadati</taxon>
        <taxon>Pseudomonadota</taxon>
        <taxon>Alphaproteobacteria</taxon>
        <taxon>Rhodobacterales</taxon>
        <taxon>Roseobacteraceae</taxon>
        <taxon>Salipiger</taxon>
    </lineage>
</organism>
<keyword evidence="2" id="KW-1185">Reference proteome</keyword>
<gene>
    <name evidence="1" type="ORF">ATI53_10673</name>
</gene>
<evidence type="ECO:0000313" key="1">
    <source>
        <dbReference type="EMBL" id="RAK09466.1"/>
    </source>
</evidence>
<sequence length="39" mass="4199">MTPPLPAPFCARRPADFLRGLASGISVQDPAFDMDLNPL</sequence>